<feature type="compositionally biased region" description="Polar residues" evidence="18">
    <location>
        <begin position="142"/>
        <end position="172"/>
    </location>
</feature>
<evidence type="ECO:0000256" key="16">
    <source>
        <dbReference type="ARBA" id="ARBA00023328"/>
    </source>
</evidence>
<keyword evidence="12" id="KW-0995">Kinetochore</keyword>
<feature type="compositionally biased region" description="Low complexity" evidence="18">
    <location>
        <begin position="295"/>
        <end position="304"/>
    </location>
</feature>
<evidence type="ECO:0000313" key="20">
    <source>
        <dbReference type="Proteomes" id="UP000005018"/>
    </source>
</evidence>
<organism evidence="19 20">
    <name type="scientific">Candida orthopsilosis (strain 90-125)</name>
    <name type="common">Yeast</name>
    <dbReference type="NCBI Taxonomy" id="1136231"/>
    <lineage>
        <taxon>Eukaryota</taxon>
        <taxon>Fungi</taxon>
        <taxon>Dikarya</taxon>
        <taxon>Ascomycota</taxon>
        <taxon>Saccharomycotina</taxon>
        <taxon>Pichiomycetes</taxon>
        <taxon>Debaryomycetaceae</taxon>
        <taxon>Candida/Lodderomyces clade</taxon>
        <taxon>Candida</taxon>
    </lineage>
</organism>
<feature type="compositionally biased region" description="Polar residues" evidence="18">
    <location>
        <begin position="270"/>
        <end position="279"/>
    </location>
</feature>
<evidence type="ECO:0000256" key="18">
    <source>
        <dbReference type="SAM" id="MobiDB-lite"/>
    </source>
</evidence>
<name>H8X7E7_CANO9</name>
<dbReference type="PANTHER" id="PTHR28200">
    <property type="entry name" value="DASH COMPLEX SUBUNIT ASK1"/>
    <property type="match status" value="1"/>
</dbReference>
<keyword evidence="6" id="KW-0158">Chromosome</keyword>
<evidence type="ECO:0000256" key="7">
    <source>
        <dbReference type="ARBA" id="ARBA00022490"/>
    </source>
</evidence>
<comment type="similarity">
    <text evidence="4">Belongs to the DASH complex ASK1 family.</text>
</comment>
<keyword evidence="16" id="KW-0137">Centromere</keyword>
<evidence type="ECO:0000256" key="14">
    <source>
        <dbReference type="ARBA" id="ARBA00023242"/>
    </source>
</evidence>
<evidence type="ECO:0000256" key="3">
    <source>
        <dbReference type="ARBA" id="ARBA00004629"/>
    </source>
</evidence>
<dbReference type="EMBL" id="HE681723">
    <property type="protein sequence ID" value="CCG23731.1"/>
    <property type="molecule type" value="Genomic_DNA"/>
</dbReference>
<evidence type="ECO:0000256" key="5">
    <source>
        <dbReference type="ARBA" id="ARBA00014520"/>
    </source>
</evidence>
<feature type="region of interest" description="Disordered" evidence="18">
    <location>
        <begin position="141"/>
        <end position="211"/>
    </location>
</feature>
<evidence type="ECO:0000256" key="17">
    <source>
        <dbReference type="ARBA" id="ARBA00029735"/>
    </source>
</evidence>
<keyword evidence="14" id="KW-0539">Nucleus</keyword>
<evidence type="ECO:0000256" key="9">
    <source>
        <dbReference type="ARBA" id="ARBA00022701"/>
    </source>
</evidence>
<dbReference type="GeneID" id="14541033"/>
<reference evidence="19 20" key="1">
    <citation type="journal article" date="2012" name="PLoS ONE">
        <title>Sequence and analysis of the genome of the pathogenic yeast Candida orthopsilosis.</title>
        <authorList>
            <person name="Riccombeni A."/>
            <person name="Vidanes G."/>
            <person name="Proux-Wera E."/>
            <person name="Wolfe K.H."/>
            <person name="Butler G."/>
        </authorList>
    </citation>
    <scope>NUCLEOTIDE SEQUENCE [LARGE SCALE GENOMIC DNA]</scope>
    <source>
        <strain evidence="19 20">Co 90-125</strain>
    </source>
</reference>
<evidence type="ECO:0000256" key="8">
    <source>
        <dbReference type="ARBA" id="ARBA00022618"/>
    </source>
</evidence>
<evidence type="ECO:0000256" key="12">
    <source>
        <dbReference type="ARBA" id="ARBA00022838"/>
    </source>
</evidence>
<dbReference type="GO" id="GO:0005874">
    <property type="term" value="C:microtubule"/>
    <property type="evidence" value="ECO:0007669"/>
    <property type="project" value="UniProtKB-KW"/>
</dbReference>
<keyword evidence="8" id="KW-0132">Cell division</keyword>
<dbReference type="HOGENOM" id="CLU_037658_0_0_1"/>
<sequence length="483" mass="54297">MKRLSIAPPTSRRKSGAVSSEDRNARKVLEQLDQDTTLVLQDIDKNISRANAIINDKLKPVIQEYGVESWKVWHNSGFWKKFFEQSANVVLNSFETPINEIQSSSNFLSEIDDEMVDEQPKTLTFLDTRRPDLKHVVDEDTATWSTEQHNPNRQISASTPQRGQMQTQSQRSRFAAAPKMSRLPDNISLEPPNSHGTRLSPTRHSKASPMRVQTIRQSLDALHRISISPRKQRTPITTRNSAIQNLLNSSPTFPEPPVLRSEIGSEGSRIHSQQTPNPSSDHDGHLQKFPNTPKYSSSRYSNSSANTPLAVPDADDGDNDLQPPKLESETNRKSPAPLLDDESSEDSLPELNTIELKSGRKRSRTPSVEGSSKRRSSGRRSSDRRVIIEEDNIFLDKPQRRSDTYRVHNEDNSDHSRSISQIYAEGISKLRDGAETGVDAEVKEGVEATTDFTHGSARETTETLTGDLGPFKERWKKLSNFDV</sequence>
<gene>
    <name evidence="19" type="ORF">CORT_0E01430</name>
</gene>
<dbReference type="PANTHER" id="PTHR28200:SF1">
    <property type="entry name" value="DASH COMPLEX SUBUNIT ASK1"/>
    <property type="match status" value="1"/>
</dbReference>
<proteinExistence type="inferred from homology"/>
<comment type="subcellular location">
    <subcellularLocation>
        <location evidence="3">Chromosome</location>
        <location evidence="3">Centromere</location>
        <location evidence="3">Kinetochore</location>
    </subcellularLocation>
    <subcellularLocation>
        <location evidence="2">Cytoplasm</location>
        <location evidence="2">Cytoskeleton</location>
        <location evidence="2">Spindle</location>
    </subcellularLocation>
    <subcellularLocation>
        <location evidence="1">Nucleus</location>
    </subcellularLocation>
</comment>
<dbReference type="InterPro" id="IPR013964">
    <property type="entry name" value="DASH_Ask1"/>
</dbReference>
<dbReference type="GO" id="GO:0008608">
    <property type="term" value="P:attachment of spindle microtubules to kinetochore"/>
    <property type="evidence" value="ECO:0007669"/>
    <property type="project" value="InterPro"/>
</dbReference>
<evidence type="ECO:0000256" key="4">
    <source>
        <dbReference type="ARBA" id="ARBA00010731"/>
    </source>
</evidence>
<evidence type="ECO:0000313" key="19">
    <source>
        <dbReference type="EMBL" id="CCG23731.1"/>
    </source>
</evidence>
<feature type="compositionally biased region" description="Basic and acidic residues" evidence="18">
    <location>
        <begin position="397"/>
        <end position="417"/>
    </location>
</feature>
<dbReference type="RefSeq" id="XP_003869864.1">
    <property type="nucleotide sequence ID" value="XM_003869815.1"/>
</dbReference>
<keyword evidence="13" id="KW-0206">Cytoskeleton</keyword>
<keyword evidence="7" id="KW-0963">Cytoplasm</keyword>
<dbReference type="GO" id="GO:0072686">
    <property type="term" value="C:mitotic spindle"/>
    <property type="evidence" value="ECO:0007669"/>
    <property type="project" value="InterPro"/>
</dbReference>
<keyword evidence="15" id="KW-0131">Cell cycle</keyword>
<dbReference type="eggNOG" id="ENOG502RZQN">
    <property type="taxonomic scope" value="Eukaryota"/>
</dbReference>
<evidence type="ECO:0000256" key="15">
    <source>
        <dbReference type="ARBA" id="ARBA00023306"/>
    </source>
</evidence>
<evidence type="ECO:0000256" key="11">
    <source>
        <dbReference type="ARBA" id="ARBA00022829"/>
    </source>
</evidence>
<evidence type="ECO:0000256" key="6">
    <source>
        <dbReference type="ARBA" id="ARBA00022454"/>
    </source>
</evidence>
<accession>H8X7E7</accession>
<evidence type="ECO:0000256" key="10">
    <source>
        <dbReference type="ARBA" id="ARBA00022776"/>
    </source>
</evidence>
<dbReference type="GO" id="GO:0044732">
    <property type="term" value="C:mitotic spindle pole body"/>
    <property type="evidence" value="ECO:0007669"/>
    <property type="project" value="TreeGrafter"/>
</dbReference>
<dbReference type="GO" id="GO:0042729">
    <property type="term" value="C:DASH complex"/>
    <property type="evidence" value="ECO:0007669"/>
    <property type="project" value="InterPro"/>
</dbReference>
<dbReference type="AlphaFoldDB" id="H8X7E7"/>
<dbReference type="OrthoDB" id="5573898at2759"/>
<evidence type="ECO:0000256" key="2">
    <source>
        <dbReference type="ARBA" id="ARBA00004186"/>
    </source>
</evidence>
<keyword evidence="20" id="KW-1185">Reference proteome</keyword>
<feature type="region of interest" description="Disordered" evidence="18">
    <location>
        <begin position="1"/>
        <end position="23"/>
    </location>
</feature>
<evidence type="ECO:0000256" key="13">
    <source>
        <dbReference type="ARBA" id="ARBA00023212"/>
    </source>
</evidence>
<keyword evidence="10" id="KW-0498">Mitosis</keyword>
<feature type="region of interest" description="Disordered" evidence="18">
    <location>
        <begin position="245"/>
        <end position="419"/>
    </location>
</feature>
<keyword evidence="11" id="KW-0159">Chromosome partition</keyword>
<dbReference type="Proteomes" id="UP000005018">
    <property type="component" value="Chromosome 5"/>
</dbReference>
<dbReference type="GO" id="GO:0051301">
    <property type="term" value="P:cell division"/>
    <property type="evidence" value="ECO:0007669"/>
    <property type="project" value="UniProtKB-KW"/>
</dbReference>
<keyword evidence="9" id="KW-0493">Microtubule</keyword>
<dbReference type="KEGG" id="cot:CORT_0E01430"/>
<feature type="compositionally biased region" description="Acidic residues" evidence="18">
    <location>
        <begin position="339"/>
        <end position="348"/>
    </location>
</feature>
<dbReference type="Pfam" id="PF08655">
    <property type="entry name" value="DASH_Ask1"/>
    <property type="match status" value="1"/>
</dbReference>
<evidence type="ECO:0000256" key="1">
    <source>
        <dbReference type="ARBA" id="ARBA00004123"/>
    </source>
</evidence>
<protein>
    <recommendedName>
        <fullName evidence="5">DASH complex subunit ASK1</fullName>
    </recommendedName>
    <alternativeName>
        <fullName evidence="17">Outer kinetochore protein ASK1</fullName>
    </alternativeName>
</protein>